<feature type="domain" description="POTRA" evidence="7">
    <location>
        <begin position="28"/>
        <end position="99"/>
    </location>
</feature>
<dbReference type="InterPro" id="IPR034746">
    <property type="entry name" value="POTRA"/>
</dbReference>
<evidence type="ECO:0000256" key="5">
    <source>
        <dbReference type="ARBA" id="ARBA00023237"/>
    </source>
</evidence>
<dbReference type="PANTHER" id="PTHR12815:SF47">
    <property type="entry name" value="TRANSLOCATION AND ASSEMBLY MODULE SUBUNIT TAMA"/>
    <property type="match status" value="1"/>
</dbReference>
<comment type="subcellular location">
    <subcellularLocation>
        <location evidence="1">Membrane</location>
    </subcellularLocation>
</comment>
<dbReference type="PROSITE" id="PS51779">
    <property type="entry name" value="POTRA"/>
    <property type="match status" value="2"/>
</dbReference>
<proteinExistence type="predicted"/>
<evidence type="ECO:0000259" key="7">
    <source>
        <dbReference type="PROSITE" id="PS51779"/>
    </source>
</evidence>
<evidence type="ECO:0000313" key="8">
    <source>
        <dbReference type="EMBL" id="GGJ34175.1"/>
    </source>
</evidence>
<name>A0ABQ2CYR1_9DEIO</name>
<dbReference type="InterPro" id="IPR010827">
    <property type="entry name" value="BamA/TamA_POTRA"/>
</dbReference>
<protein>
    <submittedName>
        <fullName evidence="8">Outer membrane protein assembly factor</fullName>
    </submittedName>
</protein>
<keyword evidence="5" id="KW-0998">Cell outer membrane</keyword>
<evidence type="ECO:0000256" key="6">
    <source>
        <dbReference type="SAM" id="SignalP"/>
    </source>
</evidence>
<dbReference type="Pfam" id="PF07244">
    <property type="entry name" value="POTRA"/>
    <property type="match status" value="2"/>
</dbReference>
<dbReference type="Pfam" id="PF08479">
    <property type="entry name" value="POTRA_2"/>
    <property type="match status" value="1"/>
</dbReference>
<reference evidence="9" key="1">
    <citation type="journal article" date="2019" name="Int. J. Syst. Evol. Microbiol.">
        <title>The Global Catalogue of Microorganisms (GCM) 10K type strain sequencing project: providing services to taxonomists for standard genome sequencing and annotation.</title>
        <authorList>
            <consortium name="The Broad Institute Genomics Platform"/>
            <consortium name="The Broad Institute Genome Sequencing Center for Infectious Disease"/>
            <person name="Wu L."/>
            <person name="Ma J."/>
        </authorList>
    </citation>
    <scope>NUCLEOTIDE SEQUENCE [LARGE SCALE GENOMIC DNA]</scope>
    <source>
        <strain evidence="9">JCM 14370</strain>
    </source>
</reference>
<keyword evidence="9" id="KW-1185">Reference proteome</keyword>
<organism evidence="8 9">
    <name type="scientific">Deinococcus roseus</name>
    <dbReference type="NCBI Taxonomy" id="392414"/>
    <lineage>
        <taxon>Bacteria</taxon>
        <taxon>Thermotogati</taxon>
        <taxon>Deinococcota</taxon>
        <taxon>Deinococci</taxon>
        <taxon>Deinococcales</taxon>
        <taxon>Deinococcaceae</taxon>
        <taxon>Deinococcus</taxon>
    </lineage>
</organism>
<evidence type="ECO:0000256" key="4">
    <source>
        <dbReference type="ARBA" id="ARBA00023136"/>
    </source>
</evidence>
<dbReference type="InterPro" id="IPR039910">
    <property type="entry name" value="D15-like"/>
</dbReference>
<accession>A0ABQ2CYR1</accession>
<dbReference type="InterPro" id="IPR013686">
    <property type="entry name" value="Polypept-transport_assoc_ShlB"/>
</dbReference>
<dbReference type="InterPro" id="IPR000184">
    <property type="entry name" value="Bac_surfAg_D15"/>
</dbReference>
<evidence type="ECO:0000313" key="9">
    <source>
        <dbReference type="Proteomes" id="UP000632222"/>
    </source>
</evidence>
<evidence type="ECO:0000256" key="3">
    <source>
        <dbReference type="ARBA" id="ARBA00022729"/>
    </source>
</evidence>
<dbReference type="Gene3D" id="3.10.20.310">
    <property type="entry name" value="membrane protein fhac"/>
    <property type="match status" value="4"/>
</dbReference>
<keyword evidence="2" id="KW-0812">Transmembrane</keyword>
<evidence type="ECO:0000256" key="2">
    <source>
        <dbReference type="ARBA" id="ARBA00022692"/>
    </source>
</evidence>
<dbReference type="Gene3D" id="2.40.160.50">
    <property type="entry name" value="membrane protein fhac: a member of the omp85/tpsb transporter family"/>
    <property type="match status" value="1"/>
</dbReference>
<dbReference type="EMBL" id="BMOD01000006">
    <property type="protein sequence ID" value="GGJ34175.1"/>
    <property type="molecule type" value="Genomic_DNA"/>
</dbReference>
<sequence>MVLSAMKKVLTVTALLAFPSIAIAQTQDTLQEIRIVGVSSSQASTIKSRLPIYQGSRVSEVKEEAIRAAIARLGIFRVVQIKVQNEDKGPVLLIEVQENPKILDIVVTGTTLTDQQAFLKTLQDQYGIVKGAVLNTSQLELARAKFRQALRDQGLPFLPEVTTSLQDSTAGTTITFQVKENAPIKQVVFQGLKSIPAQVAQDAFADLLKQGTFSSDLYELSLRNLAAAYQQAGYLGSGADLQKAVLNNGILSIPVVELTIGSIDSSLIDPVPVLSVQEGQVFRPADFSADLQKISEQLGKTVTLQYQQNPSDPRKVDVQLVVTDVPAGKISSIQVEGNTVLSDEELTGALKSKVGETFSFPLAQEDVLTLQRLYRDRGYDVLLPENPLRFDGKTLTFQLTEVTIAGYDFKWEGERRTSEDFVRSQLPREGSALNADIFRKQLTRLVQGGVLKVVNVQPVQTNDPSKVRLALTLQEVPSLNVSPGLTYAAEEGFAGDLQISDTNLFGLGHQLTASLNFAPNAAGQVLGGSIAYGLPYLGAPEQPINAKITLASNVTPNLPIKNGTADTERDYSERTNQATLEVGTSLDDHTSLSGGLQGELKQYYLEPGDSTGLPDSDPAVSQNLPGKGWTVQAFSSLNSDFSDSATFPTSGFRASVNGSYGFGYEKTSLNWGKLSGGLRGYLDLTADSPVNVVLAGRVDAGAIVGQAPESALFRVGGSQFDDRFSLKGFDESSFSGKNFFTAGVEARADFGVKTDFLQGLYALAFLDAGDAWTQNDFNMNLGYGLGVQAQLGTESFVLPLRVDYAFSNLYPKGKFSIKLGFLF</sequence>
<comment type="caution">
    <text evidence="8">The sequence shown here is derived from an EMBL/GenBank/DDBJ whole genome shotgun (WGS) entry which is preliminary data.</text>
</comment>
<dbReference type="PANTHER" id="PTHR12815">
    <property type="entry name" value="SORTING AND ASSEMBLY MACHINERY SAMM50 PROTEIN FAMILY MEMBER"/>
    <property type="match status" value="1"/>
</dbReference>
<feature type="chain" id="PRO_5045669589" evidence="6">
    <location>
        <begin position="25"/>
        <end position="823"/>
    </location>
</feature>
<feature type="domain" description="POTRA" evidence="7">
    <location>
        <begin position="100"/>
        <end position="181"/>
    </location>
</feature>
<dbReference type="Proteomes" id="UP000632222">
    <property type="component" value="Unassembled WGS sequence"/>
</dbReference>
<dbReference type="Pfam" id="PF01103">
    <property type="entry name" value="Omp85"/>
    <property type="match status" value="1"/>
</dbReference>
<feature type="signal peptide" evidence="6">
    <location>
        <begin position="1"/>
        <end position="24"/>
    </location>
</feature>
<keyword evidence="3 6" id="KW-0732">Signal</keyword>
<keyword evidence="4" id="KW-0472">Membrane</keyword>
<evidence type="ECO:0000256" key="1">
    <source>
        <dbReference type="ARBA" id="ARBA00004370"/>
    </source>
</evidence>
<gene>
    <name evidence="8" type="ORF">GCM10008938_20470</name>
</gene>